<organism evidence="7 8">
    <name type="scientific">Tsukamurella strandjordii</name>
    <dbReference type="NCBI Taxonomy" id="147577"/>
    <lineage>
        <taxon>Bacteria</taxon>
        <taxon>Bacillati</taxon>
        <taxon>Actinomycetota</taxon>
        <taxon>Actinomycetes</taxon>
        <taxon>Mycobacteriales</taxon>
        <taxon>Tsukamurellaceae</taxon>
        <taxon>Tsukamurella</taxon>
    </lineage>
</organism>
<evidence type="ECO:0000256" key="3">
    <source>
        <dbReference type="ARBA" id="ARBA00023125"/>
    </source>
</evidence>
<dbReference type="InterPro" id="IPR003012">
    <property type="entry name" value="Tet_transcr_reg_TetR"/>
</dbReference>
<evidence type="ECO:0000256" key="2">
    <source>
        <dbReference type="ARBA" id="ARBA00023015"/>
    </source>
</evidence>
<sequence length="218" mass="22788">MVERKRAPLTRERIVGAAVSLADGADLAAVTMRAVAAELGVEAMSLYNHVANRAALVGGMIDAVFGEIELPGPDVPWRDGVRALAGSTRDALRRHPWAIGVMDSRRDPGPATLRHHDAALGLLRRAGFSVRGAVRAIGALDGYVYGSVLAEQSLPVGADRTVRDAAAEAVLSVSAADYPYLVEAAAAHTGPGSEDPGFDAQFAFGLELIVDGLEPDAR</sequence>
<evidence type="ECO:0000256" key="4">
    <source>
        <dbReference type="ARBA" id="ARBA00023163"/>
    </source>
</evidence>
<dbReference type="GO" id="GO:0000976">
    <property type="term" value="F:transcription cis-regulatory region binding"/>
    <property type="evidence" value="ECO:0007669"/>
    <property type="project" value="TreeGrafter"/>
</dbReference>
<dbReference type="PANTHER" id="PTHR30055">
    <property type="entry name" value="HTH-TYPE TRANSCRIPTIONAL REGULATOR RUTR"/>
    <property type="match status" value="1"/>
</dbReference>
<dbReference type="PANTHER" id="PTHR30055:SF151">
    <property type="entry name" value="TRANSCRIPTIONAL REGULATORY PROTEIN"/>
    <property type="match status" value="1"/>
</dbReference>
<comment type="caution">
    <text evidence="7">The sequence shown here is derived from an EMBL/GenBank/DDBJ whole genome shotgun (WGS) entry which is preliminary data.</text>
</comment>
<accession>A0AA90NES6</accession>
<keyword evidence="4" id="KW-0804">Transcription</keyword>
<dbReference type="Proteomes" id="UP001178281">
    <property type="component" value="Unassembled WGS sequence"/>
</dbReference>
<reference evidence="7" key="1">
    <citation type="submission" date="2023-08" db="EMBL/GenBank/DDBJ databases">
        <title>The draft genome of Tsukamurella strandjordii strain 050030.</title>
        <authorList>
            <person name="Zhao F."/>
            <person name="Feng Y."/>
            <person name="Zong Z."/>
        </authorList>
    </citation>
    <scope>NUCLEOTIDE SEQUENCE</scope>
    <source>
        <strain evidence="7">050030</strain>
    </source>
</reference>
<proteinExistence type="predicted"/>
<dbReference type="InterPro" id="IPR004111">
    <property type="entry name" value="Repressor_TetR_C"/>
</dbReference>
<keyword evidence="8" id="KW-1185">Reference proteome</keyword>
<dbReference type="PRINTS" id="PR00400">
    <property type="entry name" value="TETREPRESSOR"/>
</dbReference>
<keyword evidence="2" id="KW-0805">Transcription regulation</keyword>
<dbReference type="GO" id="GO:0045892">
    <property type="term" value="P:negative regulation of DNA-templated transcription"/>
    <property type="evidence" value="ECO:0007669"/>
    <property type="project" value="InterPro"/>
</dbReference>
<evidence type="ECO:0000313" key="8">
    <source>
        <dbReference type="Proteomes" id="UP001178281"/>
    </source>
</evidence>
<dbReference type="InterPro" id="IPR009057">
    <property type="entry name" value="Homeodomain-like_sf"/>
</dbReference>
<dbReference type="SUPFAM" id="SSF46689">
    <property type="entry name" value="Homeodomain-like"/>
    <property type="match status" value="1"/>
</dbReference>
<dbReference type="PROSITE" id="PS50977">
    <property type="entry name" value="HTH_TETR_2"/>
    <property type="match status" value="1"/>
</dbReference>
<dbReference type="Pfam" id="PF02909">
    <property type="entry name" value="TetR_C_1"/>
    <property type="match status" value="1"/>
</dbReference>
<dbReference type="Gene3D" id="1.10.10.60">
    <property type="entry name" value="Homeodomain-like"/>
    <property type="match status" value="1"/>
</dbReference>
<dbReference type="GO" id="GO:0046677">
    <property type="term" value="P:response to antibiotic"/>
    <property type="evidence" value="ECO:0007669"/>
    <property type="project" value="InterPro"/>
</dbReference>
<protein>
    <submittedName>
        <fullName evidence="7">TetR/AcrR family transcriptional regulator</fullName>
    </submittedName>
</protein>
<evidence type="ECO:0000259" key="6">
    <source>
        <dbReference type="PROSITE" id="PS50977"/>
    </source>
</evidence>
<keyword evidence="3 5" id="KW-0238">DNA-binding</keyword>
<dbReference type="EMBL" id="JAUTIX010000002">
    <property type="protein sequence ID" value="MDP0397170.1"/>
    <property type="molecule type" value="Genomic_DNA"/>
</dbReference>
<keyword evidence="1" id="KW-0678">Repressor</keyword>
<name>A0AA90NES6_9ACTN</name>
<dbReference type="Gene3D" id="1.10.357.10">
    <property type="entry name" value="Tetracycline Repressor, domain 2"/>
    <property type="match status" value="1"/>
</dbReference>
<dbReference type="SUPFAM" id="SSF48498">
    <property type="entry name" value="Tetracyclin repressor-like, C-terminal domain"/>
    <property type="match status" value="1"/>
</dbReference>
<dbReference type="InterPro" id="IPR001647">
    <property type="entry name" value="HTH_TetR"/>
</dbReference>
<dbReference type="RefSeq" id="WP_305110439.1">
    <property type="nucleotide sequence ID" value="NZ_JAUTIX010000002.1"/>
</dbReference>
<dbReference type="InterPro" id="IPR036271">
    <property type="entry name" value="Tet_transcr_reg_TetR-rel_C_sf"/>
</dbReference>
<feature type="DNA-binding region" description="H-T-H motif" evidence="5">
    <location>
        <begin position="31"/>
        <end position="50"/>
    </location>
</feature>
<dbReference type="InterPro" id="IPR050109">
    <property type="entry name" value="HTH-type_TetR-like_transc_reg"/>
</dbReference>
<feature type="domain" description="HTH tetR-type" evidence="6">
    <location>
        <begin position="8"/>
        <end position="68"/>
    </location>
</feature>
<evidence type="ECO:0000256" key="5">
    <source>
        <dbReference type="PROSITE-ProRule" id="PRU00335"/>
    </source>
</evidence>
<evidence type="ECO:0000313" key="7">
    <source>
        <dbReference type="EMBL" id="MDP0397170.1"/>
    </source>
</evidence>
<evidence type="ECO:0000256" key="1">
    <source>
        <dbReference type="ARBA" id="ARBA00022491"/>
    </source>
</evidence>
<dbReference type="GO" id="GO:0003700">
    <property type="term" value="F:DNA-binding transcription factor activity"/>
    <property type="evidence" value="ECO:0007669"/>
    <property type="project" value="TreeGrafter"/>
</dbReference>
<gene>
    <name evidence="7" type="ORF">Q7X28_04455</name>
</gene>
<dbReference type="AlphaFoldDB" id="A0AA90NES6"/>